<proteinExistence type="predicted"/>
<gene>
    <name evidence="1" type="ORF">BJ983_003995</name>
</gene>
<comment type="caution">
    <text evidence="1">The sequence shown here is derived from an EMBL/GenBank/DDBJ whole genome shotgun (WGS) entry which is preliminary data.</text>
</comment>
<dbReference type="GO" id="GO:0016874">
    <property type="term" value="F:ligase activity"/>
    <property type="evidence" value="ECO:0007669"/>
    <property type="project" value="UniProtKB-KW"/>
</dbReference>
<dbReference type="AlphaFoldDB" id="A0A7Y9DYI4"/>
<evidence type="ECO:0000313" key="1">
    <source>
        <dbReference type="EMBL" id="NYD37893.1"/>
    </source>
</evidence>
<dbReference type="InterPro" id="IPR009097">
    <property type="entry name" value="Cyclic_Pdiesterase"/>
</dbReference>
<dbReference type="Gene3D" id="3.90.1140.10">
    <property type="entry name" value="Cyclic phosphodiesterase"/>
    <property type="match status" value="1"/>
</dbReference>
<reference evidence="1 2" key="1">
    <citation type="submission" date="2020-07" db="EMBL/GenBank/DDBJ databases">
        <title>Sequencing the genomes of 1000 actinobacteria strains.</title>
        <authorList>
            <person name="Klenk H.-P."/>
        </authorList>
    </citation>
    <scope>NUCLEOTIDE SEQUENCE [LARGE SCALE GENOMIC DNA]</scope>
    <source>
        <strain evidence="1 2">DSM 45772</strain>
    </source>
</reference>
<organism evidence="1 2">
    <name type="scientific">Actinomycetospora corticicola</name>
    <dbReference type="NCBI Taxonomy" id="663602"/>
    <lineage>
        <taxon>Bacteria</taxon>
        <taxon>Bacillati</taxon>
        <taxon>Actinomycetota</taxon>
        <taxon>Actinomycetes</taxon>
        <taxon>Pseudonocardiales</taxon>
        <taxon>Pseudonocardiaceae</taxon>
        <taxon>Actinomycetospora</taxon>
    </lineage>
</organism>
<sequence>MSSTPTESAVLALVPEAEPVVGKERRELDLTTATGVPAHVTVLYPFLPPAEIDDAVIARLRHAVAGAGAIDCSFPTTGWFGEDYLWLAPRPSAPFADLTACVWEAFPSCPPYRGEHEPLPHLTVGYGSVASVATLQAAEARVVGQLPFDARILSLHLLVGSREPDSWRVLAELPLTGER</sequence>
<evidence type="ECO:0000313" key="2">
    <source>
        <dbReference type="Proteomes" id="UP000535890"/>
    </source>
</evidence>
<dbReference type="RefSeq" id="WP_179795411.1">
    <property type="nucleotide sequence ID" value="NZ_BAABHP010000024.1"/>
</dbReference>
<dbReference type="SUPFAM" id="SSF55144">
    <property type="entry name" value="LigT-like"/>
    <property type="match status" value="1"/>
</dbReference>
<keyword evidence="1" id="KW-0436">Ligase</keyword>
<name>A0A7Y9DYI4_9PSEU</name>
<protein>
    <submittedName>
        <fullName evidence="1">2'-5' RNA ligase</fullName>
    </submittedName>
</protein>
<keyword evidence="2" id="KW-1185">Reference proteome</keyword>
<dbReference type="Proteomes" id="UP000535890">
    <property type="component" value="Unassembled WGS sequence"/>
</dbReference>
<dbReference type="EMBL" id="JACCBN010000001">
    <property type="protein sequence ID" value="NYD37893.1"/>
    <property type="molecule type" value="Genomic_DNA"/>
</dbReference>
<accession>A0A7Y9DYI4</accession>
<dbReference type="Pfam" id="PF13563">
    <property type="entry name" value="2_5_RNA_ligase2"/>
    <property type="match status" value="1"/>
</dbReference>